<dbReference type="InterPro" id="IPR000743">
    <property type="entry name" value="Glyco_hydro_28"/>
</dbReference>
<evidence type="ECO:0000256" key="1">
    <source>
        <dbReference type="ARBA" id="ARBA00008834"/>
    </source>
</evidence>
<dbReference type="GO" id="GO:0005975">
    <property type="term" value="P:carbohydrate metabolic process"/>
    <property type="evidence" value="ECO:0007669"/>
    <property type="project" value="InterPro"/>
</dbReference>
<proteinExistence type="inferred from homology"/>
<dbReference type="InterPro" id="IPR012334">
    <property type="entry name" value="Pectin_lyas_fold"/>
</dbReference>
<dbReference type="GO" id="GO:0004650">
    <property type="term" value="F:polygalacturonase activity"/>
    <property type="evidence" value="ECO:0007669"/>
    <property type="project" value="InterPro"/>
</dbReference>
<protein>
    <recommendedName>
        <fullName evidence="7">Polygalacturonase</fullName>
    </recommendedName>
</protein>
<dbReference type="STRING" id="542762.A0A4S4EJ62"/>
<evidence type="ECO:0000313" key="5">
    <source>
        <dbReference type="EMBL" id="THG16015.1"/>
    </source>
</evidence>
<reference evidence="5 6" key="1">
    <citation type="journal article" date="2018" name="Proc. Natl. Acad. Sci. U.S.A.">
        <title>Draft genome sequence of Camellia sinensis var. sinensis provides insights into the evolution of the tea genome and tea quality.</title>
        <authorList>
            <person name="Wei C."/>
            <person name="Yang H."/>
            <person name="Wang S."/>
            <person name="Zhao J."/>
            <person name="Liu C."/>
            <person name="Gao L."/>
            <person name="Xia E."/>
            <person name="Lu Y."/>
            <person name="Tai Y."/>
            <person name="She G."/>
            <person name="Sun J."/>
            <person name="Cao H."/>
            <person name="Tong W."/>
            <person name="Gao Q."/>
            <person name="Li Y."/>
            <person name="Deng W."/>
            <person name="Jiang X."/>
            <person name="Wang W."/>
            <person name="Chen Q."/>
            <person name="Zhang S."/>
            <person name="Li H."/>
            <person name="Wu J."/>
            <person name="Wang P."/>
            <person name="Li P."/>
            <person name="Shi C."/>
            <person name="Zheng F."/>
            <person name="Jian J."/>
            <person name="Huang B."/>
            <person name="Shan D."/>
            <person name="Shi M."/>
            <person name="Fang C."/>
            <person name="Yue Y."/>
            <person name="Li F."/>
            <person name="Li D."/>
            <person name="Wei S."/>
            <person name="Han B."/>
            <person name="Jiang C."/>
            <person name="Yin Y."/>
            <person name="Xia T."/>
            <person name="Zhang Z."/>
            <person name="Bennetzen J.L."/>
            <person name="Zhao S."/>
            <person name="Wan X."/>
        </authorList>
    </citation>
    <scope>NUCLEOTIDE SEQUENCE [LARGE SCALE GENOMIC DNA]</scope>
    <source>
        <strain evidence="6">cv. Shuchazao</strain>
        <tissue evidence="5">Leaf</tissue>
    </source>
</reference>
<keyword evidence="3 4" id="KW-0326">Glycosidase</keyword>
<dbReference type="PANTHER" id="PTHR31339:SF5">
    <property type="entry name" value="HYDROLASE FAMILY 28 PROTEIN, PUTATIVE, EXPRESSED-RELATED"/>
    <property type="match status" value="1"/>
</dbReference>
<organism evidence="5 6">
    <name type="scientific">Camellia sinensis var. sinensis</name>
    <name type="common">China tea</name>
    <dbReference type="NCBI Taxonomy" id="542762"/>
    <lineage>
        <taxon>Eukaryota</taxon>
        <taxon>Viridiplantae</taxon>
        <taxon>Streptophyta</taxon>
        <taxon>Embryophyta</taxon>
        <taxon>Tracheophyta</taxon>
        <taxon>Spermatophyta</taxon>
        <taxon>Magnoliopsida</taxon>
        <taxon>eudicotyledons</taxon>
        <taxon>Gunneridae</taxon>
        <taxon>Pentapetalae</taxon>
        <taxon>asterids</taxon>
        <taxon>Ericales</taxon>
        <taxon>Theaceae</taxon>
        <taxon>Camellia</taxon>
    </lineage>
</organism>
<keyword evidence="6" id="KW-1185">Reference proteome</keyword>
<evidence type="ECO:0000256" key="2">
    <source>
        <dbReference type="ARBA" id="ARBA00022801"/>
    </source>
</evidence>
<dbReference type="Pfam" id="PF00295">
    <property type="entry name" value="Glyco_hydro_28"/>
    <property type="match status" value="1"/>
</dbReference>
<gene>
    <name evidence="5" type="ORF">TEA_008111</name>
</gene>
<dbReference type="Proteomes" id="UP000306102">
    <property type="component" value="Unassembled WGS sequence"/>
</dbReference>
<evidence type="ECO:0000256" key="3">
    <source>
        <dbReference type="ARBA" id="ARBA00023295"/>
    </source>
</evidence>
<evidence type="ECO:0000256" key="4">
    <source>
        <dbReference type="RuleBase" id="RU361169"/>
    </source>
</evidence>
<dbReference type="InterPro" id="IPR011050">
    <property type="entry name" value="Pectin_lyase_fold/virulence"/>
</dbReference>
<comment type="caution">
    <text evidence="5">The sequence shown here is derived from an EMBL/GenBank/DDBJ whole genome shotgun (WGS) entry which is preliminary data.</text>
</comment>
<evidence type="ECO:0000313" key="6">
    <source>
        <dbReference type="Proteomes" id="UP000306102"/>
    </source>
</evidence>
<sequence length="377" mass="40561">MVMRGSLVGRRTAQRFRQVAILAVGSAKIKLLLCCCIVFTLIVLGSRAASFMGWTDDTASLNRNSGPSHCGGVHHPAVAEEEHQWAEELDSSELVCIENSNISVGYDAIVLKSGWDEYGISYSRPTTNVHIRNVHLQSSSGSGLAFGSEMSGGISNILAEHLHLHDSFIGVEVKTSRGRGGYVKDILISDVEMANVDIAIEATGQFDSHPDEKFDPDALPVVQLITFKDIVGTNITTAGMCPSSRRMYVSCGCRCWASQHHTQQSVRGRRGPITARSSVNIAKVGGKTGRSSEWQLTAVFCNIREVEGGEVEVVVVKEDVVGEPEEGRELGATVVGAAGGGVCQLIHCKEGSESGCDMKANPPETREQYGEELEVKV</sequence>
<accession>A0A4S4EJ62</accession>
<dbReference type="InterPro" id="IPR051801">
    <property type="entry name" value="GH28_Enzymes"/>
</dbReference>
<comment type="similarity">
    <text evidence="1 4">Belongs to the glycosyl hydrolase 28 family.</text>
</comment>
<keyword evidence="2 4" id="KW-0378">Hydrolase</keyword>
<dbReference type="EMBL" id="SDRB02004344">
    <property type="protein sequence ID" value="THG16015.1"/>
    <property type="molecule type" value="Genomic_DNA"/>
</dbReference>
<dbReference type="SUPFAM" id="SSF51126">
    <property type="entry name" value="Pectin lyase-like"/>
    <property type="match status" value="1"/>
</dbReference>
<evidence type="ECO:0008006" key="7">
    <source>
        <dbReference type="Google" id="ProtNLM"/>
    </source>
</evidence>
<dbReference type="Gene3D" id="2.160.20.10">
    <property type="entry name" value="Single-stranded right-handed beta-helix, Pectin lyase-like"/>
    <property type="match status" value="1"/>
</dbReference>
<dbReference type="PANTHER" id="PTHR31339">
    <property type="entry name" value="PECTIN LYASE-RELATED"/>
    <property type="match status" value="1"/>
</dbReference>
<dbReference type="AlphaFoldDB" id="A0A4S4EJ62"/>
<name>A0A4S4EJ62_CAMSN</name>